<sequence>MNLSLAESLLISALHDEEGMVMEQAVSHIKKGLIGALLIDLRMGGFIDVENDTLIALESAPQESKPYTHFVWNNIREHKGEKSITDWVEHLNTILTDHKSDLLNRLVDRKLLEKETNTVLWIFTQHFYNKLEDDLAFRPERRIQQMLEGIEPSNLYDLILYQLMECSGVNKDLFSEPQAAFIADQHFEELMTTFLQICDSSDREILTFAEMICQSISSPGEAYVSQWVAVEA</sequence>
<dbReference type="GO" id="GO:0005737">
    <property type="term" value="C:cytoplasm"/>
    <property type="evidence" value="ECO:0007669"/>
    <property type="project" value="UniProtKB-ARBA"/>
</dbReference>
<reference evidence="5 6" key="1">
    <citation type="submission" date="2018-03" db="EMBL/GenBank/DDBJ databases">
        <title>Genomic Encyclopedia of Archaeal and Bacterial Type Strains, Phase II (KMG-II): from individual species to whole genera.</title>
        <authorList>
            <person name="Goeker M."/>
        </authorList>
    </citation>
    <scope>NUCLEOTIDE SEQUENCE [LARGE SCALE GENOMIC DNA]</scope>
    <source>
        <strain evidence="5 6">DSM 28229</strain>
    </source>
</reference>
<keyword evidence="4" id="KW-0472">Membrane</keyword>
<evidence type="ECO:0000256" key="3">
    <source>
        <dbReference type="ARBA" id="ARBA00023121"/>
    </source>
</evidence>
<proteinExistence type="predicted"/>
<dbReference type="AlphaFoldDB" id="A0A315ZEI4"/>
<evidence type="ECO:0000313" key="5">
    <source>
        <dbReference type="EMBL" id="PWJ43134.1"/>
    </source>
</evidence>
<comment type="caution">
    <text evidence="5">The sequence shown here is derived from an EMBL/GenBank/DDBJ whole genome shotgun (WGS) entry which is preliminary data.</text>
</comment>
<dbReference type="Pfam" id="PF05719">
    <property type="entry name" value="GPP34"/>
    <property type="match status" value="1"/>
</dbReference>
<comment type="subcellular location">
    <subcellularLocation>
        <location evidence="1">Golgi apparatus membrane</location>
        <topology evidence="1">Peripheral membrane protein</topology>
        <orientation evidence="1">Cytoplasmic side</orientation>
    </subcellularLocation>
</comment>
<dbReference type="RefSeq" id="WP_109617432.1">
    <property type="nucleotide sequence ID" value="NZ_QGDO01000002.1"/>
</dbReference>
<protein>
    <submittedName>
        <fullName evidence="5">Golgi phosphoprotein 3 GPP34</fullName>
    </submittedName>
</protein>
<keyword evidence="6" id="KW-1185">Reference proteome</keyword>
<gene>
    <name evidence="5" type="ORF">BC781_102683</name>
</gene>
<accession>A0A315ZEI4</accession>
<dbReference type="OrthoDB" id="4962633at2"/>
<evidence type="ECO:0000313" key="6">
    <source>
        <dbReference type="Proteomes" id="UP000245535"/>
    </source>
</evidence>
<dbReference type="InterPro" id="IPR038261">
    <property type="entry name" value="GPP34-like_sf"/>
</dbReference>
<organism evidence="5 6">
    <name type="scientific">Sediminitomix flava</name>
    <dbReference type="NCBI Taxonomy" id="379075"/>
    <lineage>
        <taxon>Bacteria</taxon>
        <taxon>Pseudomonadati</taxon>
        <taxon>Bacteroidota</taxon>
        <taxon>Cytophagia</taxon>
        <taxon>Cytophagales</taxon>
        <taxon>Flammeovirgaceae</taxon>
        <taxon>Sediminitomix</taxon>
    </lineage>
</organism>
<dbReference type="EMBL" id="QGDO01000002">
    <property type="protein sequence ID" value="PWJ43134.1"/>
    <property type="molecule type" value="Genomic_DNA"/>
</dbReference>
<dbReference type="GO" id="GO:0012505">
    <property type="term" value="C:endomembrane system"/>
    <property type="evidence" value="ECO:0007669"/>
    <property type="project" value="UniProtKB-ARBA"/>
</dbReference>
<evidence type="ECO:0000256" key="1">
    <source>
        <dbReference type="ARBA" id="ARBA00004255"/>
    </source>
</evidence>
<dbReference type="GO" id="GO:0070273">
    <property type="term" value="F:phosphatidylinositol-4-phosphate binding"/>
    <property type="evidence" value="ECO:0007669"/>
    <property type="project" value="InterPro"/>
</dbReference>
<name>A0A315ZEI4_SEDFL</name>
<evidence type="ECO:0000256" key="2">
    <source>
        <dbReference type="ARBA" id="ARBA00023034"/>
    </source>
</evidence>
<dbReference type="InterPro" id="IPR008628">
    <property type="entry name" value="GPP34-like"/>
</dbReference>
<keyword evidence="3" id="KW-0446">Lipid-binding</keyword>
<dbReference type="Gene3D" id="1.10.3630.10">
    <property type="entry name" value="yeast vps74-n-term truncation variant domain like"/>
    <property type="match status" value="1"/>
</dbReference>
<evidence type="ECO:0000256" key="4">
    <source>
        <dbReference type="ARBA" id="ARBA00023136"/>
    </source>
</evidence>
<keyword evidence="2" id="KW-0333">Golgi apparatus</keyword>
<dbReference type="Proteomes" id="UP000245535">
    <property type="component" value="Unassembled WGS sequence"/>
</dbReference>